<keyword evidence="3" id="KW-1185">Reference proteome</keyword>
<accession>A0A5D3AKY4</accession>
<feature type="non-terminal residue" evidence="2">
    <location>
        <position position="319"/>
    </location>
</feature>
<evidence type="ECO:0000313" key="3">
    <source>
        <dbReference type="Proteomes" id="UP000322245"/>
    </source>
</evidence>
<feature type="region of interest" description="Disordered" evidence="1">
    <location>
        <begin position="210"/>
        <end position="262"/>
    </location>
</feature>
<organism evidence="2 3">
    <name type="scientific">Cryptococcus floricola</name>
    <dbReference type="NCBI Taxonomy" id="2591691"/>
    <lineage>
        <taxon>Eukaryota</taxon>
        <taxon>Fungi</taxon>
        <taxon>Dikarya</taxon>
        <taxon>Basidiomycota</taxon>
        <taxon>Agaricomycotina</taxon>
        <taxon>Tremellomycetes</taxon>
        <taxon>Tremellales</taxon>
        <taxon>Cryptococcaceae</taxon>
        <taxon>Cryptococcus</taxon>
    </lineage>
</organism>
<dbReference type="AlphaFoldDB" id="A0A5D3AKY4"/>
<name>A0A5D3AKY4_9TREE</name>
<feature type="compositionally biased region" description="Basic and acidic residues" evidence="1">
    <location>
        <begin position="210"/>
        <end position="219"/>
    </location>
</feature>
<dbReference type="EMBL" id="NIDF01000569">
    <property type="protein sequence ID" value="TYJ51059.1"/>
    <property type="molecule type" value="Genomic_DNA"/>
</dbReference>
<comment type="caution">
    <text evidence="2">The sequence shown here is derived from an EMBL/GenBank/DDBJ whole genome shotgun (WGS) entry which is preliminary data.</text>
</comment>
<feature type="compositionally biased region" description="Basic residues" evidence="1">
    <location>
        <begin position="244"/>
        <end position="253"/>
    </location>
</feature>
<gene>
    <name evidence="2" type="ORF">B9479_008392</name>
</gene>
<evidence type="ECO:0000256" key="1">
    <source>
        <dbReference type="SAM" id="MobiDB-lite"/>
    </source>
</evidence>
<evidence type="ECO:0000313" key="2">
    <source>
        <dbReference type="EMBL" id="TYJ51059.1"/>
    </source>
</evidence>
<reference evidence="2 3" key="1">
    <citation type="submission" date="2017-05" db="EMBL/GenBank/DDBJ databases">
        <title>The Genome Sequence of Tsuchiyaea wingfieldii DSM 27421.</title>
        <authorList>
            <person name="Cuomo C."/>
            <person name="Passer A."/>
            <person name="Billmyre B."/>
            <person name="Heitman J."/>
        </authorList>
    </citation>
    <scope>NUCLEOTIDE SEQUENCE [LARGE SCALE GENOMIC DNA]</scope>
    <source>
        <strain evidence="2 3">DSM 27421</strain>
    </source>
</reference>
<proteinExistence type="predicted"/>
<sequence length="319" mass="35321">MESTTETNMSQGEANMSQGKKIKLLTGDGDFEKWSFQVQGLLMRKNLRQTLRATPVFFSFAETLTPSQEAQLASQEAALGVIYAFLSDEVEEALSPEARDYDRPDPKLLWEELTRSYSNTTSTRVPALWRTIGATRIAEGVDPLPILRTMRAAYTTLLSTRPNALPDESAAYLFLNALPPSYDNLIQHFHLQEVFSLAKVIETVNNEWRRRQDRAKESVEGPSALVARMGEGGGEANPPSAGKTSKKGKKKKQSSPLPPGQACVFHGASANHTNENCWAKDQFHKLKQSGQLPDCWAASAILEENSDDDSAYVVINNDQ</sequence>
<protein>
    <submittedName>
        <fullName evidence="2">Uncharacterized protein</fullName>
    </submittedName>
</protein>
<dbReference type="Proteomes" id="UP000322245">
    <property type="component" value="Unassembled WGS sequence"/>
</dbReference>